<feature type="region of interest" description="Disordered" evidence="6">
    <location>
        <begin position="1"/>
        <end position="23"/>
    </location>
</feature>
<evidence type="ECO:0000313" key="8">
    <source>
        <dbReference type="EMBL" id="KAG0663678.1"/>
    </source>
</evidence>
<keyword evidence="4 5" id="KW-0642">Proline metabolism</keyword>
<sequence length="605" mass="64883">MLQSSGARLLMRTTPSSSTRATFSSPTLRCLHSSRTPRTTHSLHSAVEAERHGAEGARWANKRRFAAAAAGAVAFAGLGAAFLNSDSPDSQPLLSPSVNPNDPLSALEPSILGKTSAHLTSAALSDLVRQWVVYAVSEQSLLVSAAPWIVEKLQWANDNVPLVGPAVWAVFSFGMENTFYRVFVGGETVPGCAETVRTYANRGVGVMLNYSAEPALGSARTQTGIDEVAMKEITGAIGEAARLTPAPSSAVDSPVKPAIVAIKLSGLLHNASILARASLALTSSTTVARGGRLPIHIPFPDSPELSPEDSELLDKLYEGLRGVAAQAREHQVRLLLDAEQSWYQPAIDRFADILSEEFNRVDSSSTSSTPAAPIVYNTYQCYLRDAPSKIAAALEHATSHGYSFGAKLVRGAYQESERARHENTPAFQAGEPCVVWGSKAETDRCYDECAALLEKRIVADLQKKDAGTEPGVGVCLASHNGTSMKRFLQALRDDGLATEKDGGLAVDERLRGRVAFGQLMGMSDNLTITLVNILRPSQSSDPSVPPLVVKYVPYATLEQALPYFVRRANENKSILQGDPTSGRGGARDERRAVGKEIRKRMGLSF</sequence>
<evidence type="ECO:0000259" key="7">
    <source>
        <dbReference type="Pfam" id="PF01619"/>
    </source>
</evidence>
<comment type="function">
    <text evidence="5">Converts proline to delta-1-pyrroline-5-carboxylate.</text>
</comment>
<dbReference type="GO" id="GO:0004657">
    <property type="term" value="F:proline dehydrogenase activity"/>
    <property type="evidence" value="ECO:0007669"/>
    <property type="project" value="UniProtKB-EC"/>
</dbReference>
<feature type="compositionally biased region" description="Polar residues" evidence="6">
    <location>
        <begin position="13"/>
        <end position="23"/>
    </location>
</feature>
<comment type="caution">
    <text evidence="8">The sequence shown here is derived from an EMBL/GenBank/DDBJ whole genome shotgun (WGS) entry which is preliminary data.</text>
</comment>
<evidence type="ECO:0000256" key="5">
    <source>
        <dbReference type="RuleBase" id="RU364054"/>
    </source>
</evidence>
<organism evidence="8 9">
    <name type="scientific">Rhodotorula mucilaginosa</name>
    <name type="common">Yeast</name>
    <name type="synonym">Rhodotorula rubra</name>
    <dbReference type="NCBI Taxonomy" id="5537"/>
    <lineage>
        <taxon>Eukaryota</taxon>
        <taxon>Fungi</taxon>
        <taxon>Dikarya</taxon>
        <taxon>Basidiomycota</taxon>
        <taxon>Pucciniomycotina</taxon>
        <taxon>Microbotryomycetes</taxon>
        <taxon>Sporidiobolales</taxon>
        <taxon>Sporidiobolaceae</taxon>
        <taxon>Rhodotorula</taxon>
    </lineage>
</organism>
<comment type="similarity">
    <text evidence="1 5">Belongs to the proline oxidase family.</text>
</comment>
<comment type="cofactor">
    <cofactor evidence="5">
        <name>FAD</name>
        <dbReference type="ChEBI" id="CHEBI:57692"/>
    </cofactor>
</comment>
<proteinExistence type="inferred from homology"/>
<dbReference type="Gene3D" id="3.20.20.220">
    <property type="match status" value="1"/>
</dbReference>
<dbReference type="InterPro" id="IPR002872">
    <property type="entry name" value="Proline_DH_dom"/>
</dbReference>
<dbReference type="Proteomes" id="UP000777482">
    <property type="component" value="Unassembled WGS sequence"/>
</dbReference>
<keyword evidence="5" id="KW-0274">FAD</keyword>
<dbReference type="PANTHER" id="PTHR13914:SF0">
    <property type="entry name" value="PROLINE DEHYDROGENASE 1, MITOCHONDRIAL"/>
    <property type="match status" value="1"/>
</dbReference>
<dbReference type="OrthoDB" id="5464at2759"/>
<dbReference type="EC" id="1.5.5.2" evidence="2 5"/>
<gene>
    <name evidence="8" type="ORF">C6P46_002247</name>
</gene>
<dbReference type="AlphaFoldDB" id="A0A9P7B898"/>
<evidence type="ECO:0000256" key="4">
    <source>
        <dbReference type="ARBA" id="ARBA00023062"/>
    </source>
</evidence>
<keyword evidence="9" id="KW-1185">Reference proteome</keyword>
<dbReference type="EMBL" id="PUHQ01000018">
    <property type="protein sequence ID" value="KAG0663678.1"/>
    <property type="molecule type" value="Genomic_DNA"/>
</dbReference>
<dbReference type="GO" id="GO:0071949">
    <property type="term" value="F:FAD binding"/>
    <property type="evidence" value="ECO:0007669"/>
    <property type="project" value="TreeGrafter"/>
</dbReference>
<dbReference type="InterPro" id="IPR029041">
    <property type="entry name" value="FAD-linked_oxidoreductase-like"/>
</dbReference>
<name>A0A9P7B898_RHOMI</name>
<evidence type="ECO:0000256" key="3">
    <source>
        <dbReference type="ARBA" id="ARBA00023002"/>
    </source>
</evidence>
<reference evidence="8 9" key="1">
    <citation type="submission" date="2020-11" db="EMBL/GenBank/DDBJ databases">
        <title>Kefir isolates.</title>
        <authorList>
            <person name="Marcisauskas S."/>
            <person name="Kim Y."/>
            <person name="Blasche S."/>
        </authorList>
    </citation>
    <scope>NUCLEOTIDE SEQUENCE [LARGE SCALE GENOMIC DNA]</scope>
    <source>
        <strain evidence="8 9">KR</strain>
    </source>
</reference>
<dbReference type="SUPFAM" id="SSF51730">
    <property type="entry name" value="FAD-linked oxidoreductase"/>
    <property type="match status" value="1"/>
</dbReference>
<protein>
    <recommendedName>
        <fullName evidence="2 5">Proline dehydrogenase</fullName>
        <ecNumber evidence="2 5">1.5.5.2</ecNumber>
    </recommendedName>
</protein>
<evidence type="ECO:0000256" key="2">
    <source>
        <dbReference type="ARBA" id="ARBA00012695"/>
    </source>
</evidence>
<dbReference type="Pfam" id="PF01619">
    <property type="entry name" value="Pro_dh"/>
    <property type="match status" value="1"/>
</dbReference>
<evidence type="ECO:0000256" key="6">
    <source>
        <dbReference type="SAM" id="MobiDB-lite"/>
    </source>
</evidence>
<dbReference type="GO" id="GO:0005739">
    <property type="term" value="C:mitochondrion"/>
    <property type="evidence" value="ECO:0007669"/>
    <property type="project" value="TreeGrafter"/>
</dbReference>
<dbReference type="InterPro" id="IPR015659">
    <property type="entry name" value="Proline_oxidase"/>
</dbReference>
<dbReference type="GO" id="GO:0010133">
    <property type="term" value="P:L-proline catabolic process to L-glutamate"/>
    <property type="evidence" value="ECO:0007669"/>
    <property type="project" value="TreeGrafter"/>
</dbReference>
<accession>A0A9P7B898</accession>
<comment type="catalytic activity">
    <reaction evidence="5">
        <text>L-proline + a quinone = (S)-1-pyrroline-5-carboxylate + a quinol + H(+)</text>
        <dbReference type="Rhea" id="RHEA:23784"/>
        <dbReference type="ChEBI" id="CHEBI:15378"/>
        <dbReference type="ChEBI" id="CHEBI:17388"/>
        <dbReference type="ChEBI" id="CHEBI:24646"/>
        <dbReference type="ChEBI" id="CHEBI:60039"/>
        <dbReference type="ChEBI" id="CHEBI:132124"/>
        <dbReference type="EC" id="1.5.5.2"/>
    </reaction>
</comment>
<keyword evidence="3 5" id="KW-0560">Oxidoreductase</keyword>
<feature type="domain" description="Proline dehydrogenase" evidence="7">
    <location>
        <begin position="193"/>
        <end position="574"/>
    </location>
</feature>
<dbReference type="PANTHER" id="PTHR13914">
    <property type="entry name" value="PROLINE OXIDASE"/>
    <property type="match status" value="1"/>
</dbReference>
<evidence type="ECO:0000256" key="1">
    <source>
        <dbReference type="ARBA" id="ARBA00005869"/>
    </source>
</evidence>
<evidence type="ECO:0000313" key="9">
    <source>
        <dbReference type="Proteomes" id="UP000777482"/>
    </source>
</evidence>
<keyword evidence="5" id="KW-0285">Flavoprotein</keyword>